<comment type="caution">
    <text evidence="2">The sequence shown here is derived from an EMBL/GenBank/DDBJ whole genome shotgun (WGS) entry which is preliminary data.</text>
</comment>
<dbReference type="Gene3D" id="3.30.499.10">
    <property type="entry name" value="Aconitase, domain 3"/>
    <property type="match status" value="1"/>
</dbReference>
<gene>
    <name evidence="2" type="ORF">LCGC14_2577130</name>
</gene>
<evidence type="ECO:0000256" key="1">
    <source>
        <dbReference type="ARBA" id="ARBA00023004"/>
    </source>
</evidence>
<evidence type="ECO:0008006" key="3">
    <source>
        <dbReference type="Google" id="ProtNLM"/>
    </source>
</evidence>
<accession>A0A0F9D887</accession>
<reference evidence="2" key="1">
    <citation type="journal article" date="2015" name="Nature">
        <title>Complex archaea that bridge the gap between prokaryotes and eukaryotes.</title>
        <authorList>
            <person name="Spang A."/>
            <person name="Saw J.H."/>
            <person name="Jorgensen S.L."/>
            <person name="Zaremba-Niedzwiedzka K."/>
            <person name="Martijn J."/>
            <person name="Lind A.E."/>
            <person name="van Eijk R."/>
            <person name="Schleper C."/>
            <person name="Guy L."/>
            <person name="Ettema T.J."/>
        </authorList>
    </citation>
    <scope>NUCLEOTIDE SEQUENCE</scope>
</reference>
<name>A0A0F9D887_9ZZZZ</name>
<dbReference type="AlphaFoldDB" id="A0A0F9D887"/>
<dbReference type="InterPro" id="IPR036008">
    <property type="entry name" value="Aconitase_4Fe-4S_dom"/>
</dbReference>
<protein>
    <recommendedName>
        <fullName evidence="3">Aconitase/3-isopropylmalate dehydratase large subunit alpha/beta/alpha domain-containing protein</fullName>
    </recommendedName>
</protein>
<dbReference type="GO" id="GO:0006099">
    <property type="term" value="P:tricarboxylic acid cycle"/>
    <property type="evidence" value="ECO:0007669"/>
    <property type="project" value="TreeGrafter"/>
</dbReference>
<dbReference type="GO" id="GO:0003994">
    <property type="term" value="F:aconitate hydratase activity"/>
    <property type="evidence" value="ECO:0007669"/>
    <property type="project" value="TreeGrafter"/>
</dbReference>
<dbReference type="GO" id="GO:0005829">
    <property type="term" value="C:cytosol"/>
    <property type="evidence" value="ECO:0007669"/>
    <property type="project" value="TreeGrafter"/>
</dbReference>
<dbReference type="GO" id="GO:0051539">
    <property type="term" value="F:4 iron, 4 sulfur cluster binding"/>
    <property type="evidence" value="ECO:0007669"/>
    <property type="project" value="TreeGrafter"/>
</dbReference>
<sequence length="100" mass="11086">MGQNLTRKILADHLVSGELQPGREIGVRVDQTLTQDATGTMAYLQFEAMGIPRVRTKLSVSYVDHNMLQTGFENADDHRFLQTIAAKCGIYFSRPGNGIC</sequence>
<feature type="non-terminal residue" evidence="2">
    <location>
        <position position="100"/>
    </location>
</feature>
<dbReference type="InterPro" id="IPR050926">
    <property type="entry name" value="Aconitase/IPM_isomerase"/>
</dbReference>
<dbReference type="PANTHER" id="PTHR43160">
    <property type="entry name" value="ACONITATE HYDRATASE B"/>
    <property type="match status" value="1"/>
</dbReference>
<dbReference type="PANTHER" id="PTHR43160:SF3">
    <property type="entry name" value="ACONITATE HYDRATASE, MITOCHONDRIAL"/>
    <property type="match status" value="1"/>
</dbReference>
<evidence type="ECO:0000313" key="2">
    <source>
        <dbReference type="EMBL" id="KKL08313.1"/>
    </source>
</evidence>
<proteinExistence type="predicted"/>
<keyword evidence="1" id="KW-0408">Iron</keyword>
<dbReference type="SUPFAM" id="SSF53732">
    <property type="entry name" value="Aconitase iron-sulfur domain"/>
    <property type="match status" value="1"/>
</dbReference>
<organism evidence="2">
    <name type="scientific">marine sediment metagenome</name>
    <dbReference type="NCBI Taxonomy" id="412755"/>
    <lineage>
        <taxon>unclassified sequences</taxon>
        <taxon>metagenomes</taxon>
        <taxon>ecological metagenomes</taxon>
    </lineage>
</organism>
<dbReference type="EMBL" id="LAZR01042927">
    <property type="protein sequence ID" value="KKL08313.1"/>
    <property type="molecule type" value="Genomic_DNA"/>
</dbReference>
<dbReference type="InterPro" id="IPR015931">
    <property type="entry name" value="Acnase/IPM_dHydase_lsu_aba_1/3"/>
</dbReference>